<evidence type="ECO:0000313" key="1">
    <source>
        <dbReference type="EMBL" id="GIG02534.1"/>
    </source>
</evidence>
<sequence>MAAVVAYNEATKIDRSNPKIVVDEYLRAALVTKDEVGVDLHVCDDSAGLAPIRELREEFDRRERDFGVVVLVTWGAMTGETNGNGSAVTTTLTISGRKDGAVISKRSETWRFALVESDGWRVCGAEQVPEPVPSASASL</sequence>
<comment type="caution">
    <text evidence="1">The sequence shown here is derived from an EMBL/GenBank/DDBJ whole genome shotgun (WGS) entry which is preliminary data.</text>
</comment>
<proteinExistence type="predicted"/>
<protein>
    <submittedName>
        <fullName evidence="1">Uncharacterized protein</fullName>
    </submittedName>
</protein>
<evidence type="ECO:0000313" key="2">
    <source>
        <dbReference type="Proteomes" id="UP000659904"/>
    </source>
</evidence>
<keyword evidence="2" id="KW-1185">Reference proteome</keyword>
<dbReference type="AlphaFoldDB" id="A0A8J3KPN6"/>
<dbReference type="EMBL" id="BONH01000055">
    <property type="protein sequence ID" value="GIG02534.1"/>
    <property type="molecule type" value="Genomic_DNA"/>
</dbReference>
<gene>
    <name evidence="1" type="ORF">Cci01nite_76270</name>
</gene>
<reference evidence="1 2" key="1">
    <citation type="submission" date="2021-01" db="EMBL/GenBank/DDBJ databases">
        <title>Whole genome shotgun sequence of Catellatospora citrea NBRC 14495.</title>
        <authorList>
            <person name="Komaki H."/>
            <person name="Tamura T."/>
        </authorList>
    </citation>
    <scope>NUCLEOTIDE SEQUENCE [LARGE SCALE GENOMIC DNA]</scope>
    <source>
        <strain evidence="1 2">NBRC 14495</strain>
    </source>
</reference>
<name>A0A8J3KPN6_9ACTN</name>
<organism evidence="1 2">
    <name type="scientific">Catellatospora citrea</name>
    <dbReference type="NCBI Taxonomy" id="53366"/>
    <lineage>
        <taxon>Bacteria</taxon>
        <taxon>Bacillati</taxon>
        <taxon>Actinomycetota</taxon>
        <taxon>Actinomycetes</taxon>
        <taxon>Micromonosporales</taxon>
        <taxon>Micromonosporaceae</taxon>
        <taxon>Catellatospora</taxon>
    </lineage>
</organism>
<dbReference type="Proteomes" id="UP000659904">
    <property type="component" value="Unassembled WGS sequence"/>
</dbReference>
<dbReference type="RefSeq" id="WP_147432856.1">
    <property type="nucleotide sequence ID" value="NZ_BONH01000055.1"/>
</dbReference>
<accession>A0A8J3KPN6</accession>